<dbReference type="InterPro" id="IPR036407">
    <property type="entry name" value="DM_DNA-bd_sf"/>
</dbReference>
<dbReference type="PROSITE" id="PS50809">
    <property type="entry name" value="DM_2"/>
    <property type="match status" value="1"/>
</dbReference>
<keyword evidence="4 5" id="KW-0539">Nucleus</keyword>
<evidence type="ECO:0000256" key="1">
    <source>
        <dbReference type="ARBA" id="ARBA00022723"/>
    </source>
</evidence>
<keyword evidence="1 5" id="KW-0479">Metal-binding</keyword>
<gene>
    <name evidence="7" type="ORF">ODALV1_LOCUS23629</name>
</gene>
<dbReference type="InterPro" id="IPR001275">
    <property type="entry name" value="DM_DNA-bd"/>
</dbReference>
<keyword evidence="2 5" id="KW-0862">Zinc</keyword>
<reference evidence="7 8" key="1">
    <citation type="submission" date="2024-08" db="EMBL/GenBank/DDBJ databases">
        <authorList>
            <person name="Cucini C."/>
            <person name="Frati F."/>
        </authorList>
    </citation>
    <scope>NUCLEOTIDE SEQUENCE [LARGE SCALE GENOMIC DNA]</scope>
</reference>
<dbReference type="PANTHER" id="PTHR12322:SF116">
    <property type="entry name" value="DOUBLESEX-MAB RELATED 99B"/>
    <property type="match status" value="1"/>
</dbReference>
<name>A0ABP1RLK3_9HEXA</name>
<sequence length="399" mass="45005">MASKSEGGEWANSYNGIGDWIRKHHHVNSQFSRSQSAKVVIPCRKNHSYSSHGEQSHPVGVPISVIRANDQFETKVKIETIGDVSNFSDVSSSSSSREILTRHLESKNVRSPKCAQCQNHGRQVPLKNHKRYCPWKTCQCFKCRVTHDRRKAMASQVAVRRAQAQDDARVRELATQFHEDKLKQSSNLEEDLKNSNLIRQTYNGDSIESRYLESLGERQRLGLGQQCSGGSSHISKSNGGKDTCSTWYPQYKSGCYASLLGGQQENGINAKVSSSSSSPAFDARELRSSVVISSLNALEEPLLSYSSEIHDTEQNPQRFLKSVYDHRESEAFSKLEDIAVSVKALRDVFRLSPESDFLIYRILKDYGGNFKQVSVKIFEAQCELKSWELLRQAAKRIYS</sequence>
<keyword evidence="8" id="KW-1185">Reference proteome</keyword>
<dbReference type="SUPFAM" id="SSF82927">
    <property type="entry name" value="Cysteine-rich DNA binding domain, (DM domain)"/>
    <property type="match status" value="1"/>
</dbReference>
<evidence type="ECO:0000256" key="3">
    <source>
        <dbReference type="ARBA" id="ARBA00023125"/>
    </source>
</evidence>
<dbReference type="SMART" id="SM00301">
    <property type="entry name" value="DM"/>
    <property type="match status" value="1"/>
</dbReference>
<evidence type="ECO:0000256" key="2">
    <source>
        <dbReference type="ARBA" id="ARBA00022833"/>
    </source>
</evidence>
<dbReference type="Pfam" id="PF00751">
    <property type="entry name" value="DM"/>
    <property type="match status" value="1"/>
</dbReference>
<organism evidence="7 8">
    <name type="scientific">Orchesella dallaii</name>
    <dbReference type="NCBI Taxonomy" id="48710"/>
    <lineage>
        <taxon>Eukaryota</taxon>
        <taxon>Metazoa</taxon>
        <taxon>Ecdysozoa</taxon>
        <taxon>Arthropoda</taxon>
        <taxon>Hexapoda</taxon>
        <taxon>Collembola</taxon>
        <taxon>Entomobryomorpha</taxon>
        <taxon>Entomobryoidea</taxon>
        <taxon>Orchesellidae</taxon>
        <taxon>Orchesellinae</taxon>
        <taxon>Orchesella</taxon>
    </lineage>
</organism>
<comment type="subcellular location">
    <subcellularLocation>
        <location evidence="5">Nucleus</location>
    </subcellularLocation>
</comment>
<dbReference type="EMBL" id="CAXLJM020000081">
    <property type="protein sequence ID" value="CAL8130230.1"/>
    <property type="molecule type" value="Genomic_DNA"/>
</dbReference>
<dbReference type="PANTHER" id="PTHR12322">
    <property type="entry name" value="DOUBLESEX AND MAB-3 RELATED TRANSCRIPTION FACTOR DMRT"/>
    <property type="match status" value="1"/>
</dbReference>
<dbReference type="Proteomes" id="UP001642540">
    <property type="component" value="Unassembled WGS sequence"/>
</dbReference>
<comment type="caution">
    <text evidence="7">The sequence shown here is derived from an EMBL/GenBank/DDBJ whole genome shotgun (WGS) entry which is preliminary data.</text>
</comment>
<evidence type="ECO:0000256" key="5">
    <source>
        <dbReference type="PROSITE-ProRule" id="PRU00070"/>
    </source>
</evidence>
<keyword evidence="3 5" id="KW-0238">DNA-binding</keyword>
<accession>A0ABP1RLK3</accession>
<evidence type="ECO:0000256" key="4">
    <source>
        <dbReference type="ARBA" id="ARBA00023242"/>
    </source>
</evidence>
<protein>
    <recommendedName>
        <fullName evidence="6">DM domain-containing protein</fullName>
    </recommendedName>
</protein>
<dbReference type="Gene3D" id="4.10.1040.10">
    <property type="entry name" value="DM DNA-binding domain"/>
    <property type="match status" value="1"/>
</dbReference>
<proteinExistence type="predicted"/>
<dbReference type="PROSITE" id="PS40000">
    <property type="entry name" value="DM_1"/>
    <property type="match status" value="1"/>
</dbReference>
<feature type="domain" description="DM" evidence="6">
    <location>
        <begin position="114"/>
        <end position="161"/>
    </location>
</feature>
<dbReference type="InterPro" id="IPR026607">
    <property type="entry name" value="DMRT"/>
</dbReference>
<feature type="DNA-binding region" description="DM" evidence="5">
    <location>
        <begin position="114"/>
        <end position="161"/>
    </location>
</feature>
<evidence type="ECO:0000259" key="6">
    <source>
        <dbReference type="PROSITE" id="PS50809"/>
    </source>
</evidence>
<evidence type="ECO:0000313" key="7">
    <source>
        <dbReference type="EMBL" id="CAL8130230.1"/>
    </source>
</evidence>
<evidence type="ECO:0000313" key="8">
    <source>
        <dbReference type="Proteomes" id="UP001642540"/>
    </source>
</evidence>